<name>A0A1R4HGZ8_9GAMM</name>
<accession>A0A1R4HGZ8</accession>
<dbReference type="InterPro" id="IPR009003">
    <property type="entry name" value="Peptidase_S1_PA"/>
</dbReference>
<dbReference type="AlphaFoldDB" id="A0A1R4HGZ8"/>
<protein>
    <submittedName>
        <fullName evidence="1">Uncharacterized protein</fullName>
    </submittedName>
</protein>
<organism evidence="1 2">
    <name type="scientific">Crenothrix polyspora</name>
    <dbReference type="NCBI Taxonomy" id="360316"/>
    <lineage>
        <taxon>Bacteria</taxon>
        <taxon>Pseudomonadati</taxon>
        <taxon>Pseudomonadota</taxon>
        <taxon>Gammaproteobacteria</taxon>
        <taxon>Methylococcales</taxon>
        <taxon>Crenotrichaceae</taxon>
        <taxon>Crenothrix</taxon>
    </lineage>
</organism>
<sequence>MFHAPKHLLINLVVIGGVVATTMMPVAYAENSEVTLTEPAHSLDMDATEYTKAYDVSFTEALRRLIIQLSSDDVEADLKNKYKDRLAGMYVEHTPNYRLVVRLKGNAGVLDTTFPLANKTPVPFAEPLDLPVVFQTGAEYTLAELEKIRDAHLKEFGAIPDLESVEIDERSGELVVDVFEPETASSSSLSRSASLFKNLPIKIRRKSARLGNHANARASESMTMTMTAAGTSLYGCTSGFNVTDKATQKKFFSTTAAHCGNYKITLDDRKTTGNDKIALNHVKDYWTADQDFQVMSVKPPLLQNILLPQFFAKDNVAKILTGKRTLAHTNAHTGTVTGDIVCHYGATTGHSCGEVQSVRNWRGIDCGPNEDIVCGRTSVSVAGDQLDCWVGDSGGPVFIGDVAVGLHVEGSRPGTWEIVKNAKPAKYYQEWNKTMKGKGGCGGKQKNGHEYGGMVYMSTDEIYKAGYQLIYGKKK</sequence>
<dbReference type="InterPro" id="IPR043504">
    <property type="entry name" value="Peptidase_S1_PA_chymotrypsin"/>
</dbReference>
<evidence type="ECO:0000313" key="2">
    <source>
        <dbReference type="Proteomes" id="UP000195667"/>
    </source>
</evidence>
<dbReference type="EMBL" id="FUKI01000145">
    <property type="protein sequence ID" value="SJM95291.1"/>
    <property type="molecule type" value="Genomic_DNA"/>
</dbReference>
<gene>
    <name evidence="1" type="ORF">CRENPOLYSF1_670024</name>
</gene>
<dbReference type="RefSeq" id="WP_087144731.1">
    <property type="nucleotide sequence ID" value="NZ_FUKI01000145.1"/>
</dbReference>
<dbReference type="Gene3D" id="2.40.10.10">
    <property type="entry name" value="Trypsin-like serine proteases"/>
    <property type="match status" value="2"/>
</dbReference>
<evidence type="ECO:0000313" key="1">
    <source>
        <dbReference type="EMBL" id="SJM95291.1"/>
    </source>
</evidence>
<keyword evidence="2" id="KW-1185">Reference proteome</keyword>
<reference evidence="2" key="1">
    <citation type="submission" date="2017-02" db="EMBL/GenBank/DDBJ databases">
        <authorList>
            <person name="Daims H."/>
        </authorList>
    </citation>
    <scope>NUCLEOTIDE SEQUENCE [LARGE SCALE GENOMIC DNA]</scope>
</reference>
<dbReference type="OrthoDB" id="5999397at2"/>
<dbReference type="SUPFAM" id="SSF50494">
    <property type="entry name" value="Trypsin-like serine proteases"/>
    <property type="match status" value="1"/>
</dbReference>
<dbReference type="Proteomes" id="UP000195667">
    <property type="component" value="Unassembled WGS sequence"/>
</dbReference>
<proteinExistence type="predicted"/>